<evidence type="ECO:0000313" key="3">
    <source>
        <dbReference type="EMBL" id="CDF83613.1"/>
    </source>
</evidence>
<dbReference type="PANTHER" id="PTHR43364">
    <property type="entry name" value="NADH-SPECIFIC METHYLGLYOXAL REDUCTASE-RELATED"/>
    <property type="match status" value="1"/>
</dbReference>
<evidence type="ECO:0000313" key="4">
    <source>
        <dbReference type="Proteomes" id="UP000025241"/>
    </source>
</evidence>
<reference evidence="3 4" key="2">
    <citation type="submission" date="2014-05" db="EMBL/GenBank/DDBJ databases">
        <title>Genome sequence of the 3-chlorobenzoate degrading bacterium Pseudomonas knackmussii B13 shows multiple evidence for horizontal gene transfer.</title>
        <authorList>
            <person name="Miyazaki R."/>
            <person name="Bertelli C."/>
            <person name="Falquet L."/>
            <person name="Robinson-Rechavi M."/>
            <person name="Gharib W."/>
            <person name="Roy S."/>
            <person name="Van der Meer J.R."/>
        </authorList>
    </citation>
    <scope>NUCLEOTIDE SEQUENCE [LARGE SCALE GENOMIC DNA]</scope>
    <source>
        <strain evidence="3 4">B13</strain>
    </source>
</reference>
<dbReference type="InterPro" id="IPR050523">
    <property type="entry name" value="AKR_Detox_Biosynth"/>
</dbReference>
<dbReference type="AlphaFoldDB" id="A0A024HGR3"/>
<dbReference type="OrthoDB" id="9772407at2"/>
<dbReference type="SUPFAM" id="SSF51430">
    <property type="entry name" value="NAD(P)-linked oxidoreductase"/>
    <property type="match status" value="1"/>
</dbReference>
<dbReference type="GO" id="GO:0005829">
    <property type="term" value="C:cytosol"/>
    <property type="evidence" value="ECO:0007669"/>
    <property type="project" value="TreeGrafter"/>
</dbReference>
<dbReference type="CDD" id="cd19081">
    <property type="entry name" value="AKR_AKR9C1"/>
    <property type="match status" value="1"/>
</dbReference>
<accession>A0A024HGR3</accession>
<dbReference type="PRINTS" id="PR00069">
    <property type="entry name" value="ALDKETRDTASE"/>
</dbReference>
<dbReference type="EMBL" id="HG322950">
    <property type="protein sequence ID" value="CDF83613.1"/>
    <property type="molecule type" value="Genomic_DNA"/>
</dbReference>
<gene>
    <name evidence="3" type="ORF">PKB_2266</name>
</gene>
<dbReference type="GO" id="GO:0016491">
    <property type="term" value="F:oxidoreductase activity"/>
    <property type="evidence" value="ECO:0007669"/>
    <property type="project" value="UniProtKB-KW"/>
</dbReference>
<keyword evidence="4" id="KW-1185">Reference proteome</keyword>
<dbReference type="Pfam" id="PF00248">
    <property type="entry name" value="Aldo_ket_red"/>
    <property type="match status" value="1"/>
</dbReference>
<dbReference type="KEGG" id="pkc:PKB_2266"/>
<keyword evidence="1" id="KW-0560">Oxidoreductase</keyword>
<sequence length="320" mass="34863">MPLKSIPASELAISPLVLGGNVFGWTIDESRSLRLLDTFLDAGLNSIDTADMYSTWVPGHSGGESERIIGKWLASRPGQRDRITLFTKVGAELSPTRKGLSRRWILQAAEDSLRRLQTDYIDLYFSHYPDPQTPHEETLRAYEDLVAAGKVRAIGASNFSPAQLQAARATADELDLPPYSALQVEYNLYDRAGFESESLPIAIQQGCAVVTYFSLASGFLSGKYRRLADLGDSARREDLEKYFDARGMRILAALDQVAESHGIAPSEAALAWLRQQPGITAPIASATSESQMARLIRASTLQLDSDSLALLNGASRAATA</sequence>
<proteinExistence type="predicted"/>
<dbReference type="PATRIC" id="fig|1301098.3.peg.2262"/>
<dbReference type="InterPro" id="IPR020471">
    <property type="entry name" value="AKR"/>
</dbReference>
<evidence type="ECO:0000256" key="1">
    <source>
        <dbReference type="ARBA" id="ARBA00023002"/>
    </source>
</evidence>
<dbReference type="InterPro" id="IPR023210">
    <property type="entry name" value="NADP_OxRdtase_dom"/>
</dbReference>
<dbReference type="PANTHER" id="PTHR43364:SF6">
    <property type="entry name" value="OXIDOREDUCTASE-RELATED"/>
    <property type="match status" value="1"/>
</dbReference>
<organism evidence="3 4">
    <name type="scientific">Pseudomonas knackmussii (strain DSM 6978 / CCUG 54928 / LMG 23759 / B13)</name>
    <dbReference type="NCBI Taxonomy" id="1301098"/>
    <lineage>
        <taxon>Bacteria</taxon>
        <taxon>Pseudomonadati</taxon>
        <taxon>Pseudomonadota</taxon>
        <taxon>Gammaproteobacteria</taxon>
        <taxon>Pseudomonadales</taxon>
        <taxon>Pseudomonadaceae</taxon>
        <taxon>Pseudomonas</taxon>
    </lineage>
</organism>
<dbReference type="Gene3D" id="3.20.20.100">
    <property type="entry name" value="NADP-dependent oxidoreductase domain"/>
    <property type="match status" value="1"/>
</dbReference>
<dbReference type="HOGENOM" id="CLU_023205_2_0_6"/>
<feature type="domain" description="NADP-dependent oxidoreductase" evidence="2">
    <location>
        <begin position="15"/>
        <end position="313"/>
    </location>
</feature>
<dbReference type="InterPro" id="IPR036812">
    <property type="entry name" value="NAD(P)_OxRdtase_dom_sf"/>
</dbReference>
<dbReference type="Proteomes" id="UP000025241">
    <property type="component" value="Chromosome I"/>
</dbReference>
<dbReference type="RefSeq" id="WP_043251730.1">
    <property type="nucleotide sequence ID" value="NZ_HG322950.1"/>
</dbReference>
<protein>
    <submittedName>
        <fullName evidence="3">Aldo/keto reductase family protein</fullName>
    </submittedName>
</protein>
<reference evidence="3 4" key="1">
    <citation type="submission" date="2013-03" db="EMBL/GenBank/DDBJ databases">
        <authorList>
            <person name="Linke B."/>
        </authorList>
    </citation>
    <scope>NUCLEOTIDE SEQUENCE [LARGE SCALE GENOMIC DNA]</scope>
    <source>
        <strain evidence="3 4">B13</strain>
    </source>
</reference>
<dbReference type="FunFam" id="3.20.20.100:FF:000004">
    <property type="entry name" value="Oxidoreductase, aldo/keto reductase"/>
    <property type="match status" value="1"/>
</dbReference>
<evidence type="ECO:0000259" key="2">
    <source>
        <dbReference type="Pfam" id="PF00248"/>
    </source>
</evidence>
<dbReference type="STRING" id="1301098.PKB_2266"/>
<name>A0A024HGR3_PSEKB</name>
<dbReference type="eggNOG" id="COG0667">
    <property type="taxonomic scope" value="Bacteria"/>
</dbReference>